<dbReference type="PANTHER" id="PTHR34567">
    <property type="entry name" value="FK506-BINDING-LIKE PROTEIN"/>
    <property type="match status" value="1"/>
</dbReference>
<evidence type="ECO:0000313" key="2">
    <source>
        <dbReference type="EMBL" id="KAK1357837.1"/>
    </source>
</evidence>
<feature type="compositionally biased region" description="Polar residues" evidence="1">
    <location>
        <begin position="209"/>
        <end position="220"/>
    </location>
</feature>
<proteinExistence type="predicted"/>
<accession>A0AAD8H196</accession>
<dbReference type="Proteomes" id="UP001237642">
    <property type="component" value="Unassembled WGS sequence"/>
</dbReference>
<organism evidence="2 3">
    <name type="scientific">Heracleum sosnowskyi</name>
    <dbReference type="NCBI Taxonomy" id="360622"/>
    <lineage>
        <taxon>Eukaryota</taxon>
        <taxon>Viridiplantae</taxon>
        <taxon>Streptophyta</taxon>
        <taxon>Embryophyta</taxon>
        <taxon>Tracheophyta</taxon>
        <taxon>Spermatophyta</taxon>
        <taxon>Magnoliopsida</taxon>
        <taxon>eudicotyledons</taxon>
        <taxon>Gunneridae</taxon>
        <taxon>Pentapetalae</taxon>
        <taxon>asterids</taxon>
        <taxon>campanulids</taxon>
        <taxon>Apiales</taxon>
        <taxon>Apiaceae</taxon>
        <taxon>Apioideae</taxon>
        <taxon>apioid superclade</taxon>
        <taxon>Tordylieae</taxon>
        <taxon>Tordyliinae</taxon>
        <taxon>Heracleum</taxon>
    </lineage>
</organism>
<dbReference type="EMBL" id="JAUIZM010000011">
    <property type="protein sequence ID" value="KAK1357837.1"/>
    <property type="molecule type" value="Genomic_DNA"/>
</dbReference>
<evidence type="ECO:0000313" key="3">
    <source>
        <dbReference type="Proteomes" id="UP001237642"/>
    </source>
</evidence>
<keyword evidence="3" id="KW-1185">Reference proteome</keyword>
<reference evidence="2" key="2">
    <citation type="submission" date="2023-05" db="EMBL/GenBank/DDBJ databases">
        <authorList>
            <person name="Schelkunov M.I."/>
        </authorList>
    </citation>
    <scope>NUCLEOTIDE SEQUENCE</scope>
    <source>
        <strain evidence="2">Hsosn_3</strain>
        <tissue evidence="2">Leaf</tissue>
    </source>
</reference>
<gene>
    <name evidence="2" type="ORF">POM88_051093</name>
</gene>
<protein>
    <submittedName>
        <fullName evidence="2">Uncharacterized protein</fullName>
    </submittedName>
</protein>
<sequence length="293" mass="33625">MGKKRVAHRTWIPTTRNGCQIVEDEPLPPIHYYHKVDHQAILEKSELPLEEKFCLLGGISWHSVLAAQKYIDCHHENVLKWDDSGAKDALYDAHERFVAMINSLPCEHPLPDPDMYIDNIDWNAEIDPGLIADMEKENRYPDEAENSTDNKISGCSEKNKTNVDKPWESPRVEVNVDVKDLAQTWNKCGDVKDNGVTSDEALKDKKLNEPNSNCPTNQNNDIEKIDSGMHSRACRKREEYQENTKRRKSQKQGADPESQQFLGKGRPQTRYNLRPRKLVEYTMSGTVIILREG</sequence>
<name>A0AAD8H196_9APIA</name>
<dbReference type="AlphaFoldDB" id="A0AAD8H196"/>
<dbReference type="PANTHER" id="PTHR34567:SF3">
    <property type="entry name" value="FK506-BINDING-LIKE PROTEIN"/>
    <property type="match status" value="1"/>
</dbReference>
<feature type="compositionally biased region" description="Basic and acidic residues" evidence="1">
    <location>
        <begin position="157"/>
        <end position="171"/>
    </location>
</feature>
<feature type="region of interest" description="Disordered" evidence="1">
    <location>
        <begin position="140"/>
        <end position="171"/>
    </location>
</feature>
<feature type="region of interest" description="Disordered" evidence="1">
    <location>
        <begin position="202"/>
        <end position="273"/>
    </location>
</feature>
<comment type="caution">
    <text evidence="2">The sequence shown here is derived from an EMBL/GenBank/DDBJ whole genome shotgun (WGS) entry which is preliminary data.</text>
</comment>
<evidence type="ECO:0000256" key="1">
    <source>
        <dbReference type="SAM" id="MobiDB-lite"/>
    </source>
</evidence>
<reference evidence="2" key="1">
    <citation type="submission" date="2023-02" db="EMBL/GenBank/DDBJ databases">
        <title>Genome of toxic invasive species Heracleum sosnowskyi carries increased number of genes despite the absence of recent whole-genome duplications.</title>
        <authorList>
            <person name="Schelkunov M."/>
            <person name="Shtratnikova V."/>
            <person name="Makarenko M."/>
            <person name="Klepikova A."/>
            <person name="Omelchenko D."/>
            <person name="Novikova G."/>
            <person name="Obukhova E."/>
            <person name="Bogdanov V."/>
            <person name="Penin A."/>
            <person name="Logacheva M."/>
        </authorList>
    </citation>
    <scope>NUCLEOTIDE SEQUENCE</scope>
    <source>
        <strain evidence="2">Hsosn_3</strain>
        <tissue evidence="2">Leaf</tissue>
    </source>
</reference>